<evidence type="ECO:0000313" key="3">
    <source>
        <dbReference type="Proteomes" id="UP001341281"/>
    </source>
</evidence>
<name>A0AAQ3X8Q1_PASNO</name>
<keyword evidence="3" id="KW-1185">Reference proteome</keyword>
<gene>
    <name evidence="2" type="ORF">U9M48_034236</name>
</gene>
<dbReference type="AlphaFoldDB" id="A0AAQ3X8Q1"/>
<feature type="region of interest" description="Disordered" evidence="1">
    <location>
        <begin position="20"/>
        <end position="55"/>
    </location>
</feature>
<evidence type="ECO:0000256" key="1">
    <source>
        <dbReference type="SAM" id="MobiDB-lite"/>
    </source>
</evidence>
<dbReference type="Proteomes" id="UP001341281">
    <property type="component" value="Chromosome 07"/>
</dbReference>
<dbReference type="EMBL" id="CP144751">
    <property type="protein sequence ID" value="WVZ87627.1"/>
    <property type="molecule type" value="Genomic_DNA"/>
</dbReference>
<proteinExistence type="predicted"/>
<feature type="non-terminal residue" evidence="2">
    <location>
        <position position="1"/>
    </location>
</feature>
<protein>
    <submittedName>
        <fullName evidence="2">Uncharacterized protein</fullName>
    </submittedName>
</protein>
<dbReference type="EMBL" id="CP144751">
    <property type="protein sequence ID" value="WVZ87628.1"/>
    <property type="molecule type" value="Genomic_DNA"/>
</dbReference>
<feature type="compositionally biased region" description="Low complexity" evidence="1">
    <location>
        <begin position="30"/>
        <end position="55"/>
    </location>
</feature>
<organism evidence="2 3">
    <name type="scientific">Paspalum notatum var. saurae</name>
    <dbReference type="NCBI Taxonomy" id="547442"/>
    <lineage>
        <taxon>Eukaryota</taxon>
        <taxon>Viridiplantae</taxon>
        <taxon>Streptophyta</taxon>
        <taxon>Embryophyta</taxon>
        <taxon>Tracheophyta</taxon>
        <taxon>Spermatophyta</taxon>
        <taxon>Magnoliopsida</taxon>
        <taxon>Liliopsida</taxon>
        <taxon>Poales</taxon>
        <taxon>Poaceae</taxon>
        <taxon>PACMAD clade</taxon>
        <taxon>Panicoideae</taxon>
        <taxon>Andropogonodae</taxon>
        <taxon>Paspaleae</taxon>
        <taxon>Paspalinae</taxon>
        <taxon>Paspalum</taxon>
    </lineage>
</organism>
<evidence type="ECO:0000313" key="2">
    <source>
        <dbReference type="EMBL" id="WVZ87627.1"/>
    </source>
</evidence>
<accession>A0AAQ3X8Q1</accession>
<sequence>FKCSHWSIYIVVRPEQVQTKPRRRLRASTAPPCSRSPPRVRSPVPDPAARLPASASRLSAIPRPAALSPGADSAGTKHNVVEFFEFRATDLIL</sequence>
<reference evidence="2 3" key="1">
    <citation type="submission" date="2024-02" db="EMBL/GenBank/DDBJ databases">
        <title>High-quality chromosome-scale genome assembly of Pensacola bahiagrass (Paspalum notatum Flugge var. saurae).</title>
        <authorList>
            <person name="Vega J.M."/>
            <person name="Podio M."/>
            <person name="Orjuela J."/>
            <person name="Siena L.A."/>
            <person name="Pessino S.C."/>
            <person name="Combes M.C."/>
            <person name="Mariac C."/>
            <person name="Albertini E."/>
            <person name="Pupilli F."/>
            <person name="Ortiz J.P.A."/>
            <person name="Leblanc O."/>
        </authorList>
    </citation>
    <scope>NUCLEOTIDE SEQUENCE [LARGE SCALE GENOMIC DNA]</scope>
    <source>
        <strain evidence="2">R1</strain>
        <tissue evidence="2">Leaf</tissue>
    </source>
</reference>